<dbReference type="EMBL" id="CP045900">
    <property type="protein sequence ID" value="QQP41756.1"/>
    <property type="molecule type" value="Genomic_DNA"/>
</dbReference>
<dbReference type="AlphaFoldDB" id="A0A7T8K171"/>
<gene>
    <name evidence="1" type="ORF">FKW44_016220</name>
</gene>
<keyword evidence="2" id="KW-1185">Reference proteome</keyword>
<accession>A0A7T8K171</accession>
<sequence>MYKWRRALKHHYPLLRWRNRRPRCTKNACEGFLTLYFYNLRWVGNPNTPLFGLAGPEN</sequence>
<organism evidence="1 2">
    <name type="scientific">Caligus rogercresseyi</name>
    <name type="common">Sea louse</name>
    <dbReference type="NCBI Taxonomy" id="217165"/>
    <lineage>
        <taxon>Eukaryota</taxon>
        <taxon>Metazoa</taxon>
        <taxon>Ecdysozoa</taxon>
        <taxon>Arthropoda</taxon>
        <taxon>Crustacea</taxon>
        <taxon>Multicrustacea</taxon>
        <taxon>Hexanauplia</taxon>
        <taxon>Copepoda</taxon>
        <taxon>Siphonostomatoida</taxon>
        <taxon>Caligidae</taxon>
        <taxon>Caligus</taxon>
    </lineage>
</organism>
<reference evidence="2" key="1">
    <citation type="submission" date="2021-01" db="EMBL/GenBank/DDBJ databases">
        <title>Caligus Genome Assembly.</title>
        <authorList>
            <person name="Gallardo-Escarate C."/>
        </authorList>
    </citation>
    <scope>NUCLEOTIDE SEQUENCE [LARGE SCALE GENOMIC DNA]</scope>
</reference>
<evidence type="ECO:0000313" key="2">
    <source>
        <dbReference type="Proteomes" id="UP000595437"/>
    </source>
</evidence>
<dbReference type="Proteomes" id="UP000595437">
    <property type="component" value="Chromosome 11"/>
</dbReference>
<evidence type="ECO:0000313" key="1">
    <source>
        <dbReference type="EMBL" id="QQP41756.1"/>
    </source>
</evidence>
<proteinExistence type="predicted"/>
<name>A0A7T8K171_CALRO</name>
<protein>
    <submittedName>
        <fullName evidence="1">Uncharacterized protein</fullName>
    </submittedName>
</protein>